<dbReference type="EMBL" id="WNWS01000710">
    <property type="protein sequence ID" value="KAE9964286.1"/>
    <property type="molecule type" value="Genomic_DNA"/>
</dbReference>
<proteinExistence type="predicted"/>
<evidence type="ECO:0000259" key="3">
    <source>
        <dbReference type="PROSITE" id="PS50961"/>
    </source>
</evidence>
<name>A0A8H3YNS5_VENIN</name>
<dbReference type="PROSITE" id="PS50961">
    <property type="entry name" value="HTH_LA"/>
    <property type="match status" value="1"/>
</dbReference>
<dbReference type="GO" id="GO:0003723">
    <property type="term" value="F:RNA binding"/>
    <property type="evidence" value="ECO:0007669"/>
    <property type="project" value="UniProtKB-UniRule"/>
</dbReference>
<evidence type="ECO:0000313" key="5">
    <source>
        <dbReference type="Proteomes" id="UP000447873"/>
    </source>
</evidence>
<dbReference type="InterPro" id="IPR018606">
    <property type="entry name" value="Arb1"/>
</dbReference>
<dbReference type="Gene3D" id="1.10.10.10">
    <property type="entry name" value="Winged helix-like DNA-binding domain superfamily/Winged helix DNA-binding domain"/>
    <property type="match status" value="1"/>
</dbReference>
<dbReference type="InterPro" id="IPR006630">
    <property type="entry name" value="La_HTH"/>
</dbReference>
<dbReference type="Proteomes" id="UP000447873">
    <property type="component" value="Unassembled WGS sequence"/>
</dbReference>
<dbReference type="GO" id="GO:0033167">
    <property type="term" value="C:ARC complex"/>
    <property type="evidence" value="ECO:0007669"/>
    <property type="project" value="InterPro"/>
</dbReference>
<comment type="caution">
    <text evidence="4">The sequence shown here is derived from an EMBL/GenBank/DDBJ whole genome shotgun (WGS) entry which is preliminary data.</text>
</comment>
<dbReference type="GO" id="GO:0031047">
    <property type="term" value="P:regulatory ncRNA-mediated gene silencing"/>
    <property type="evidence" value="ECO:0007669"/>
    <property type="project" value="InterPro"/>
</dbReference>
<protein>
    <recommendedName>
        <fullName evidence="3">HTH La-type RNA-binding domain-containing protein</fullName>
    </recommendedName>
</protein>
<feature type="domain" description="HTH La-type RNA-binding" evidence="3">
    <location>
        <begin position="15"/>
        <end position="121"/>
    </location>
</feature>
<sequence length="635" mass="71817">MGGPLPIPEPTGDPAVDKALLHEAICRQVDFWFSMSHLNSNEGLRLRDEYIGISKGENNPVPISKLTWWPRLRHICQSFKYKSGNVAGKAVIMEALKNSTTVNIVAKETVQRKANIVDDSDDNDDDGAWDANDSQTLYVAPPVYRPVKKMSEATGWEKNFADAPITPAEHEENLDCYHPDRQVHDRLEVAIQRFKARRKFHTSHSTAFNAWLKFGGVDTGERKFNGKLDDKEKLEGMSAFDKAIEFATHQVGEDKGDPKQWVVDFVGVAEAYLLAELLRFCNHYQDFLNSGFTMLGTHVPLLSTEFQKNYFDPDAEQIDLQCGVMTNFYNYLLLHNVCPEYKTEIEAAHTVVKLGRNQLIAIHQLGSLIPGDFNVACSVLLEGSLAGSRGVSYAAPELEFEAGDIPWNPITEKLLTAEEATVIVRTACTSDLASAQLFEAIAEANLSDIMSMDETFELGLEVVEIHRPTEDDIKGYHQINMDELQISKDIVFKPLGKLVCKPWKIPAFVDHDLPKHLRDLTFKNAPDTFTFWVEGDIIDRMFWETWKKVLNEKTGKWEMKLVVESFVGMKMSARVRRLKVKGVDDCLWVLDGVNTLHCAFYNLILNDLMPRPWKEIRLLTEEDQDAKGSSDDDGL</sequence>
<dbReference type="InterPro" id="IPR036390">
    <property type="entry name" value="WH_DNA-bd_sf"/>
</dbReference>
<dbReference type="SUPFAM" id="SSF46785">
    <property type="entry name" value="Winged helix' DNA-binding domain"/>
    <property type="match status" value="1"/>
</dbReference>
<gene>
    <name evidence="4" type="ORF">EG328_010651</name>
</gene>
<evidence type="ECO:0000313" key="4">
    <source>
        <dbReference type="EMBL" id="KAE9964286.1"/>
    </source>
</evidence>
<dbReference type="Pfam" id="PF09692">
    <property type="entry name" value="Arb1"/>
    <property type="match status" value="2"/>
</dbReference>
<keyword evidence="1 2" id="KW-0694">RNA-binding</keyword>
<dbReference type="InterPro" id="IPR036388">
    <property type="entry name" value="WH-like_DNA-bd_sf"/>
</dbReference>
<evidence type="ECO:0000256" key="2">
    <source>
        <dbReference type="PROSITE-ProRule" id="PRU00332"/>
    </source>
</evidence>
<evidence type="ECO:0000256" key="1">
    <source>
        <dbReference type="ARBA" id="ARBA00022884"/>
    </source>
</evidence>
<organism evidence="4 5">
    <name type="scientific">Venturia inaequalis</name>
    <name type="common">Apple scab fungus</name>
    <dbReference type="NCBI Taxonomy" id="5025"/>
    <lineage>
        <taxon>Eukaryota</taxon>
        <taxon>Fungi</taxon>
        <taxon>Dikarya</taxon>
        <taxon>Ascomycota</taxon>
        <taxon>Pezizomycotina</taxon>
        <taxon>Dothideomycetes</taxon>
        <taxon>Pleosporomycetidae</taxon>
        <taxon>Venturiales</taxon>
        <taxon>Venturiaceae</taxon>
        <taxon>Venturia</taxon>
    </lineage>
</organism>
<accession>A0A8H3YNS5</accession>
<dbReference type="AlphaFoldDB" id="A0A8H3YNS5"/>
<reference evidence="4 5" key="1">
    <citation type="submission" date="2018-12" db="EMBL/GenBank/DDBJ databases">
        <title>Venturia inaequalis Genome Resource.</title>
        <authorList>
            <person name="Lichtner F.J."/>
        </authorList>
    </citation>
    <scope>NUCLEOTIDE SEQUENCE [LARGE SCALE GENOMIC DNA]</scope>
    <source>
        <strain evidence="4 5">120213</strain>
    </source>
</reference>